<dbReference type="Pfam" id="PF05938">
    <property type="entry name" value="Self-incomp_S1"/>
    <property type="match status" value="1"/>
</dbReference>
<dbReference type="HOGENOM" id="CLU_125658_0_1_1"/>
<gene>
    <name evidence="7" type="ORF">TCM_018793</name>
</gene>
<dbReference type="Proteomes" id="UP000026915">
    <property type="component" value="Chromosome 4"/>
</dbReference>
<evidence type="ECO:0000256" key="2">
    <source>
        <dbReference type="ARBA" id="ARBA00005581"/>
    </source>
</evidence>
<keyword evidence="4 6" id="KW-0964">Secreted</keyword>
<evidence type="ECO:0000313" key="8">
    <source>
        <dbReference type="Proteomes" id="UP000026915"/>
    </source>
</evidence>
<evidence type="ECO:0000313" key="7">
    <source>
        <dbReference type="EMBL" id="EOY03693.1"/>
    </source>
</evidence>
<proteinExistence type="inferred from homology"/>
<organism evidence="7 8">
    <name type="scientific">Theobroma cacao</name>
    <name type="common">Cacao</name>
    <name type="synonym">Cocoa</name>
    <dbReference type="NCBI Taxonomy" id="3641"/>
    <lineage>
        <taxon>Eukaryota</taxon>
        <taxon>Viridiplantae</taxon>
        <taxon>Streptophyta</taxon>
        <taxon>Embryophyta</taxon>
        <taxon>Tracheophyta</taxon>
        <taxon>Spermatophyta</taxon>
        <taxon>Magnoliopsida</taxon>
        <taxon>eudicotyledons</taxon>
        <taxon>Gunneridae</taxon>
        <taxon>Pentapetalae</taxon>
        <taxon>rosids</taxon>
        <taxon>malvids</taxon>
        <taxon>Malvales</taxon>
        <taxon>Malvaceae</taxon>
        <taxon>Byttnerioideae</taxon>
        <taxon>Theobroma</taxon>
    </lineage>
</organism>
<dbReference type="EMBL" id="CM001882">
    <property type="protein sequence ID" value="EOY03693.1"/>
    <property type="molecule type" value="Genomic_DNA"/>
</dbReference>
<dbReference type="PANTHER" id="PTHR31232">
    <property type="match status" value="1"/>
</dbReference>
<dbReference type="AlphaFoldDB" id="A0A061EGE9"/>
<evidence type="ECO:0000256" key="4">
    <source>
        <dbReference type="ARBA" id="ARBA00022525"/>
    </source>
</evidence>
<evidence type="ECO:0000256" key="1">
    <source>
        <dbReference type="ARBA" id="ARBA00004613"/>
    </source>
</evidence>
<name>A0A061EGE9_THECC</name>
<dbReference type="InParanoid" id="A0A061EGE9"/>
<dbReference type="GO" id="GO:0005576">
    <property type="term" value="C:extracellular region"/>
    <property type="evidence" value="ECO:0007669"/>
    <property type="project" value="UniProtKB-SubCell"/>
</dbReference>
<comment type="similarity">
    <text evidence="2 6">Belongs to the plant self-incompatibility (S1) protein family.</text>
</comment>
<dbReference type="InterPro" id="IPR010264">
    <property type="entry name" value="Self-incomp_S1"/>
</dbReference>
<dbReference type="GO" id="GO:0060320">
    <property type="term" value="P:rejection of self pollen"/>
    <property type="evidence" value="ECO:0007669"/>
    <property type="project" value="UniProtKB-KW"/>
</dbReference>
<keyword evidence="8" id="KW-1185">Reference proteome</keyword>
<evidence type="ECO:0000256" key="3">
    <source>
        <dbReference type="ARBA" id="ARBA00022471"/>
    </source>
</evidence>
<keyword evidence="5" id="KW-0732">Signal</keyword>
<protein>
    <recommendedName>
        <fullName evidence="6">S-protein homolog</fullName>
    </recommendedName>
</protein>
<dbReference type="PANTHER" id="PTHR31232:SF18">
    <property type="entry name" value="S-PROTEIN HOMOLOG"/>
    <property type="match status" value="1"/>
</dbReference>
<evidence type="ECO:0000256" key="6">
    <source>
        <dbReference type="RuleBase" id="RU367044"/>
    </source>
</evidence>
<dbReference type="OMA" id="FRFRQNI"/>
<comment type="subcellular location">
    <subcellularLocation>
        <location evidence="1 6">Secreted</location>
    </subcellularLocation>
</comment>
<evidence type="ECO:0000256" key="5">
    <source>
        <dbReference type="ARBA" id="ARBA00022729"/>
    </source>
</evidence>
<dbReference type="Gramene" id="EOY03693">
    <property type="protein sequence ID" value="EOY03693"/>
    <property type="gene ID" value="TCM_018793"/>
</dbReference>
<accession>A0A061EGE9</accession>
<reference evidence="7 8" key="1">
    <citation type="journal article" date="2013" name="Genome Biol.">
        <title>The genome sequence of the most widely cultivated cacao type and its use to identify candidate genes regulating pod color.</title>
        <authorList>
            <person name="Motamayor J.C."/>
            <person name="Mockaitis K."/>
            <person name="Schmutz J."/>
            <person name="Haiminen N."/>
            <person name="Iii D.L."/>
            <person name="Cornejo O."/>
            <person name="Findley S.D."/>
            <person name="Zheng P."/>
            <person name="Utro F."/>
            <person name="Royaert S."/>
            <person name="Saski C."/>
            <person name="Jenkins J."/>
            <person name="Podicheti R."/>
            <person name="Zhao M."/>
            <person name="Scheffler B.E."/>
            <person name="Stack J.C."/>
            <person name="Feltus F.A."/>
            <person name="Mustiga G.M."/>
            <person name="Amores F."/>
            <person name="Phillips W."/>
            <person name="Marelli J.P."/>
            <person name="May G.D."/>
            <person name="Shapiro H."/>
            <person name="Ma J."/>
            <person name="Bustamante C.D."/>
            <person name="Schnell R.J."/>
            <person name="Main D."/>
            <person name="Gilbert D."/>
            <person name="Parida L."/>
            <person name="Kuhn D.N."/>
        </authorList>
    </citation>
    <scope>NUCLEOTIDE SEQUENCE [LARGE SCALE GENOMIC DNA]</scope>
    <source>
        <strain evidence="8">cv. Matina 1-6</strain>
    </source>
</reference>
<keyword evidence="3 6" id="KW-0713">Self-incompatibility</keyword>
<sequence>MVEIQPKLIQAKMGVFKGNRALVEVVLFSLLLEAALVAGKRHVHLISLVGAGDSITVHCASGDDDLGVHVLSGEGQEFQWSFRVNIFRTTLFYCDVSWRDIPDFHFDAYDDKRDRYECSNCLWLFAPEGIYRWSDELQTWDFRFPWRPS</sequence>